<comment type="caution">
    <text evidence="1">The sequence shown here is derived from an EMBL/GenBank/DDBJ whole genome shotgun (WGS) entry which is preliminary data.</text>
</comment>
<dbReference type="Proteomes" id="UP001642483">
    <property type="component" value="Unassembled WGS sequence"/>
</dbReference>
<gene>
    <name evidence="1" type="ORF">CVLEPA_LOCUS29475</name>
</gene>
<proteinExistence type="predicted"/>
<sequence length="228" mass="27045">MTKTMQNKIEPSRSLLNSPYFQNALKFNTIESNKLSKKRRILDKDEYLTSTKYNRDWENTQKWLKDIKKSSGNSDLEKYNAYIEPKSKLEDKDKVPSYYFMYGMRIGERPQLMKNFLGKQPRTEKKKKDIGNMKVVEREEDNNMSEASYFTASSSQLKKDLARTKNNQIMVGDKVVIQVPIGYRQSCIRKHNWYDKCTSSGMKQENARIPQYYQQKYKNVILQDDMFT</sequence>
<accession>A0ABP0GYE6</accession>
<reference evidence="1 2" key="1">
    <citation type="submission" date="2024-02" db="EMBL/GenBank/DDBJ databases">
        <authorList>
            <person name="Daric V."/>
            <person name="Darras S."/>
        </authorList>
    </citation>
    <scope>NUCLEOTIDE SEQUENCE [LARGE SCALE GENOMIC DNA]</scope>
</reference>
<dbReference type="EMBL" id="CAWYQH010000152">
    <property type="protein sequence ID" value="CAK8696313.1"/>
    <property type="molecule type" value="Genomic_DNA"/>
</dbReference>
<protein>
    <submittedName>
        <fullName evidence="1">Uncharacterized protein</fullName>
    </submittedName>
</protein>
<keyword evidence="2" id="KW-1185">Reference proteome</keyword>
<evidence type="ECO:0000313" key="1">
    <source>
        <dbReference type="EMBL" id="CAK8696313.1"/>
    </source>
</evidence>
<evidence type="ECO:0000313" key="2">
    <source>
        <dbReference type="Proteomes" id="UP001642483"/>
    </source>
</evidence>
<name>A0ABP0GYE6_CLALP</name>
<organism evidence="1 2">
    <name type="scientific">Clavelina lepadiformis</name>
    <name type="common">Light-bulb sea squirt</name>
    <name type="synonym">Ascidia lepadiformis</name>
    <dbReference type="NCBI Taxonomy" id="159417"/>
    <lineage>
        <taxon>Eukaryota</taxon>
        <taxon>Metazoa</taxon>
        <taxon>Chordata</taxon>
        <taxon>Tunicata</taxon>
        <taxon>Ascidiacea</taxon>
        <taxon>Aplousobranchia</taxon>
        <taxon>Clavelinidae</taxon>
        <taxon>Clavelina</taxon>
    </lineage>
</organism>